<evidence type="ECO:0000256" key="1">
    <source>
        <dbReference type="SAM" id="Phobius"/>
    </source>
</evidence>
<organism evidence="2">
    <name type="scientific">uncultured Caudovirales phage</name>
    <dbReference type="NCBI Taxonomy" id="2100421"/>
    <lineage>
        <taxon>Viruses</taxon>
        <taxon>Duplodnaviria</taxon>
        <taxon>Heunggongvirae</taxon>
        <taxon>Uroviricota</taxon>
        <taxon>Caudoviricetes</taxon>
        <taxon>Peduoviridae</taxon>
        <taxon>Maltschvirus</taxon>
        <taxon>Maltschvirus maltsch</taxon>
    </lineage>
</organism>
<evidence type="ECO:0008006" key="3">
    <source>
        <dbReference type="Google" id="ProtNLM"/>
    </source>
</evidence>
<evidence type="ECO:0000313" key="2">
    <source>
        <dbReference type="EMBL" id="CAB4124258.1"/>
    </source>
</evidence>
<proteinExistence type="predicted"/>
<keyword evidence="1" id="KW-0812">Transmembrane</keyword>
<gene>
    <name evidence="2" type="ORF">UFOVP49_96</name>
</gene>
<keyword evidence="1" id="KW-1133">Transmembrane helix</keyword>
<keyword evidence="1" id="KW-0472">Membrane</keyword>
<protein>
    <recommendedName>
        <fullName evidence="3">Transmembrane protein</fullName>
    </recommendedName>
</protein>
<accession>A0A6J5KPN1</accession>
<sequence>MQLKESRCKMKKLFSILILAICLPAVALGDGRHHERHRDEGGRNPWPFIAGAVLGGVIVNEYSRGNRYEEPRPARRIQLCEDFISYDVYNRPIVERRCHYEWVSDY</sequence>
<reference evidence="2" key="1">
    <citation type="submission" date="2020-04" db="EMBL/GenBank/DDBJ databases">
        <authorList>
            <person name="Chiriac C."/>
            <person name="Salcher M."/>
            <person name="Ghai R."/>
            <person name="Kavagutti S V."/>
        </authorList>
    </citation>
    <scope>NUCLEOTIDE SEQUENCE</scope>
</reference>
<name>A0A6J5KPN1_9CAUD</name>
<dbReference type="EMBL" id="LR796178">
    <property type="protein sequence ID" value="CAB4124258.1"/>
    <property type="molecule type" value="Genomic_DNA"/>
</dbReference>
<feature type="transmembrane region" description="Helical" evidence="1">
    <location>
        <begin position="45"/>
        <end position="62"/>
    </location>
</feature>